<dbReference type="GO" id="GO:0005929">
    <property type="term" value="C:cilium"/>
    <property type="evidence" value="ECO:0007669"/>
    <property type="project" value="TreeGrafter"/>
</dbReference>
<dbReference type="GO" id="GO:0060271">
    <property type="term" value="P:cilium assembly"/>
    <property type="evidence" value="ECO:0007669"/>
    <property type="project" value="TreeGrafter"/>
</dbReference>
<dbReference type="Gene3D" id="2.70.50.40">
    <property type="entry name" value="GMP phosphodiesterase, delta subunit"/>
    <property type="match status" value="1"/>
</dbReference>
<dbReference type="OrthoDB" id="10248777at2759"/>
<dbReference type="InterPro" id="IPR037036">
    <property type="entry name" value="PDED_dom_sf"/>
</dbReference>
<evidence type="ECO:0000313" key="7">
    <source>
        <dbReference type="Proteomes" id="UP000031737"/>
    </source>
</evidence>
<evidence type="ECO:0000313" key="6">
    <source>
        <dbReference type="EMBL" id="ESL10923.1"/>
    </source>
</evidence>
<dbReference type="Proteomes" id="UP000031737">
    <property type="component" value="Unassembled WGS sequence"/>
</dbReference>
<evidence type="ECO:0000256" key="3">
    <source>
        <dbReference type="ARBA" id="ARBA00022927"/>
    </source>
</evidence>
<dbReference type="PANTHER" id="PTHR12951">
    <property type="entry name" value="RETINAL PROTEIN 4"/>
    <property type="match status" value="1"/>
</dbReference>
<keyword evidence="4" id="KW-0446">Lipid-binding</keyword>
<dbReference type="AlphaFoldDB" id="A0A061J667"/>
<evidence type="ECO:0000259" key="5">
    <source>
        <dbReference type="Pfam" id="PF05351"/>
    </source>
</evidence>
<proteinExistence type="inferred from homology"/>
<evidence type="ECO:0000256" key="1">
    <source>
        <dbReference type="ARBA" id="ARBA00008102"/>
    </source>
</evidence>
<dbReference type="Pfam" id="PF05351">
    <property type="entry name" value="GMP_PDE_delta"/>
    <property type="match status" value="1"/>
</dbReference>
<name>A0A061J667_TRYRA</name>
<sequence>MAANIHITPEQVLQFNAPTSDFLCPLTANTYNIEFYRFTIRDMETGKVVFDVERDHGDYPPPETLAQLPPEVQQLMRTISYSFPPSLLRRKTIGAKLVFGVNGDIPVPNFRMIERHYFRNTLIKSFDFTFGFCIPHSTNTWEAIYDMPTLSEEWVRAIIASPNETVSDSFYFVDNKLMMHNKAYYAYNAQEEDSVI</sequence>
<keyword evidence="2" id="KW-0813">Transport</keyword>
<dbReference type="InterPro" id="IPR008015">
    <property type="entry name" value="PDED_dom"/>
</dbReference>
<dbReference type="InterPro" id="IPR051519">
    <property type="entry name" value="PDE6D_unc-119_myristoyl-bd"/>
</dbReference>
<dbReference type="EMBL" id="AUPL01001336">
    <property type="protein sequence ID" value="ESL10923.1"/>
    <property type="molecule type" value="Genomic_DNA"/>
</dbReference>
<dbReference type="FunFam" id="2.70.50.40:FF:000003">
    <property type="entry name" value="UNC119 homologue, putative"/>
    <property type="match status" value="1"/>
</dbReference>
<dbReference type="PANTHER" id="PTHR12951:SF1">
    <property type="entry name" value="PROTEIN UNC-119 HOMOLOG"/>
    <property type="match status" value="1"/>
</dbReference>
<dbReference type="InterPro" id="IPR014756">
    <property type="entry name" value="Ig_E-set"/>
</dbReference>
<comment type="caution">
    <text evidence="6">The sequence shown here is derived from an EMBL/GenBank/DDBJ whole genome shotgun (WGS) entry which is preliminary data.</text>
</comment>
<evidence type="ECO:0000256" key="4">
    <source>
        <dbReference type="ARBA" id="ARBA00023121"/>
    </source>
</evidence>
<comment type="similarity">
    <text evidence="1">Belongs to the PDE6D/unc-119 family.</text>
</comment>
<feature type="domain" description="GMP phosphodiesterase delta subunit" evidence="5">
    <location>
        <begin position="28"/>
        <end position="187"/>
    </location>
</feature>
<dbReference type="GO" id="GO:0042953">
    <property type="term" value="P:lipoprotein transport"/>
    <property type="evidence" value="ECO:0007669"/>
    <property type="project" value="TreeGrafter"/>
</dbReference>
<organism evidence="6 7">
    <name type="scientific">Trypanosoma rangeli SC58</name>
    <dbReference type="NCBI Taxonomy" id="429131"/>
    <lineage>
        <taxon>Eukaryota</taxon>
        <taxon>Discoba</taxon>
        <taxon>Euglenozoa</taxon>
        <taxon>Kinetoplastea</taxon>
        <taxon>Metakinetoplastina</taxon>
        <taxon>Trypanosomatida</taxon>
        <taxon>Trypanosomatidae</taxon>
        <taxon>Trypanosoma</taxon>
        <taxon>Herpetosoma</taxon>
    </lineage>
</organism>
<accession>A0A061J667</accession>
<protein>
    <recommendedName>
        <fullName evidence="5">GMP phosphodiesterase delta subunit domain-containing protein</fullName>
    </recommendedName>
</protein>
<keyword evidence="3" id="KW-0653">Protein transport</keyword>
<keyword evidence="7" id="KW-1185">Reference proteome</keyword>
<dbReference type="SUPFAM" id="SSF81296">
    <property type="entry name" value="E set domains"/>
    <property type="match status" value="1"/>
</dbReference>
<dbReference type="GO" id="GO:0008289">
    <property type="term" value="F:lipid binding"/>
    <property type="evidence" value="ECO:0007669"/>
    <property type="project" value="UniProtKB-KW"/>
</dbReference>
<gene>
    <name evidence="6" type="ORF">TRSC58_01336</name>
</gene>
<evidence type="ECO:0000256" key="2">
    <source>
        <dbReference type="ARBA" id="ARBA00022448"/>
    </source>
</evidence>
<dbReference type="VEuPathDB" id="TriTrypDB:TRSC58_01336"/>
<reference evidence="6 7" key="1">
    <citation type="submission" date="2013-07" db="EMBL/GenBank/DDBJ databases">
        <authorList>
            <person name="Stoco P.H."/>
            <person name="Wagner G."/>
            <person name="Gerber A."/>
            <person name="Zaha A."/>
            <person name="Thompson C."/>
            <person name="Bartholomeu D.C."/>
            <person name="Luckemeyer D.D."/>
            <person name="Bahia D."/>
            <person name="Loreto E."/>
            <person name="Prestes E.B."/>
            <person name="Lima F.M."/>
            <person name="Rodrigues-Luiz G."/>
            <person name="Vallejo G.A."/>
            <person name="Filho J.F."/>
            <person name="Monteiro K.M."/>
            <person name="Tyler K.M."/>
            <person name="de Almeida L.G."/>
            <person name="Ortiz M.F."/>
            <person name="Siervo M.A."/>
            <person name="de Moraes M.H."/>
            <person name="Cunha O.L."/>
            <person name="Mendonca-Neto R."/>
            <person name="Silva R."/>
            <person name="Teixeira S.M."/>
            <person name="Murta S.M."/>
            <person name="Sincero T.C."/>
            <person name="Mendes T.A."/>
            <person name="Urmenyi T.P."/>
            <person name="Silva V.G."/>
            <person name="da Rocha W.D."/>
            <person name="Andersson B."/>
            <person name="Romanha A.J."/>
            <person name="Steindel M."/>
            <person name="de Vasconcelos A.T."/>
            <person name="Grisard E.C."/>
        </authorList>
    </citation>
    <scope>NUCLEOTIDE SEQUENCE [LARGE SCALE GENOMIC DNA]</scope>
    <source>
        <strain evidence="6 7">SC58</strain>
    </source>
</reference>